<dbReference type="PANTHER" id="PTHR35271">
    <property type="entry name" value="ABC TRANSPORTER, SUBSTRATE-BINDING LIPOPROTEIN-RELATED"/>
    <property type="match status" value="1"/>
</dbReference>
<dbReference type="OrthoDB" id="8222025at2"/>
<dbReference type="CDD" id="cd06325">
    <property type="entry name" value="PBP1_ABC_unchar_transporter"/>
    <property type="match status" value="1"/>
</dbReference>
<protein>
    <submittedName>
        <fullName evidence="1">Putative ABC transport system substrate-binding protein</fullName>
    </submittedName>
</protein>
<dbReference type="RefSeq" id="WP_079541821.1">
    <property type="nucleotide sequence ID" value="NZ_LT670844.1"/>
</dbReference>
<name>A0A1M6WTG8_9BRAD</name>
<dbReference type="Proteomes" id="UP000189935">
    <property type="component" value="Chromosome I"/>
</dbReference>
<accession>A0A1M6WTG8</accession>
<sequence length="322" mass="34818">MRRRDFLAGIGAATAWAPVARGQPLERKLPKIGIIGAGTQENFQAFFEGLRELGYVPGQTVILETRYHGASAERVEELARELVGLQCNVIFAANPHAVDAVMRATRVIPTIGIDLEDDPVANGWAQSIPRPGGNLTGLFLGLPELGGKQIELLKEAMPRLADVAVLWDATLGTAQLRATEAAIQASGVKPELLPVREAKDIRDAIEHAVHAHVQGLIVLTSPMILTQRALIVDLALKARLPMISGFTTFPKAGGLMAYGPDLPSMFKRAASYTDRILRGAKAGDLPIERPSKFELIINLKTAKALGLEIPWQLQQLADEVIE</sequence>
<dbReference type="AlphaFoldDB" id="A0A1M6WTG8"/>
<dbReference type="PANTHER" id="PTHR35271:SF1">
    <property type="entry name" value="ABC TRANSPORTER, SUBSTRATE-BINDING LIPOPROTEIN"/>
    <property type="match status" value="1"/>
</dbReference>
<organism evidence="1 2">
    <name type="scientific">Bradyrhizobium lablabi</name>
    <dbReference type="NCBI Taxonomy" id="722472"/>
    <lineage>
        <taxon>Bacteria</taxon>
        <taxon>Pseudomonadati</taxon>
        <taxon>Pseudomonadota</taxon>
        <taxon>Alphaproteobacteria</taxon>
        <taxon>Hyphomicrobiales</taxon>
        <taxon>Nitrobacteraceae</taxon>
        <taxon>Bradyrhizobium</taxon>
    </lineage>
</organism>
<dbReference type="Pfam" id="PF04392">
    <property type="entry name" value="ABC_sub_bind"/>
    <property type="match status" value="1"/>
</dbReference>
<dbReference type="InterPro" id="IPR007487">
    <property type="entry name" value="ABC_transpt-TYRBP-like"/>
</dbReference>
<reference evidence="1 2" key="1">
    <citation type="submission" date="2016-11" db="EMBL/GenBank/DDBJ databases">
        <authorList>
            <person name="Jaros S."/>
            <person name="Januszkiewicz K."/>
            <person name="Wedrychowicz H."/>
        </authorList>
    </citation>
    <scope>NUCLEOTIDE SEQUENCE [LARGE SCALE GENOMIC DNA]</scope>
    <source>
        <strain evidence="1 2">GAS499</strain>
    </source>
</reference>
<evidence type="ECO:0000313" key="2">
    <source>
        <dbReference type="Proteomes" id="UP000189935"/>
    </source>
</evidence>
<dbReference type="EMBL" id="LT670844">
    <property type="protein sequence ID" value="SHK97033.1"/>
    <property type="molecule type" value="Genomic_DNA"/>
</dbReference>
<dbReference type="Gene3D" id="3.40.50.2300">
    <property type="match status" value="2"/>
</dbReference>
<proteinExistence type="predicted"/>
<evidence type="ECO:0000313" key="1">
    <source>
        <dbReference type="EMBL" id="SHK97033.1"/>
    </source>
</evidence>
<gene>
    <name evidence="1" type="ORF">SAMN05444159_4663</name>
</gene>